<dbReference type="Proteomes" id="UP000232891">
    <property type="component" value="Unassembled WGS sequence"/>
</dbReference>
<comment type="caution">
    <text evidence="1">The sequence shown here is derived from an EMBL/GenBank/DDBJ whole genome shotgun (WGS) entry which is preliminary data.</text>
</comment>
<proteinExistence type="predicted"/>
<gene>
    <name evidence="1" type="ORF">ATI14_4147</name>
</gene>
<evidence type="ECO:0000313" key="1">
    <source>
        <dbReference type="EMBL" id="PKA77121.1"/>
    </source>
</evidence>
<protein>
    <submittedName>
        <fullName evidence="1">Uncharacterized protein</fullName>
    </submittedName>
</protein>
<dbReference type="EMBL" id="PHHD01000001">
    <property type="protein sequence ID" value="PKA77121.1"/>
    <property type="molecule type" value="Genomic_DNA"/>
</dbReference>
<sequence>MSYGARIWGGAGGLQLDENSFTVRVVYSALIDSSVPGSGRSVYIAIPGVEPSNHTAICLPNEPWSGSTSSQNARNSQFDAQVLSGGVRVWFSNRNMPNGRIGISTQRLLVLKYK</sequence>
<keyword evidence="2" id="KW-1185">Reference proteome</keyword>
<evidence type="ECO:0000313" key="2">
    <source>
        <dbReference type="Proteomes" id="UP000232891"/>
    </source>
</evidence>
<reference evidence="1 2" key="1">
    <citation type="submission" date="2017-11" db="EMBL/GenBank/DDBJ databases">
        <title>Genome sequencing of a diverse group of Pseudomonas species.</title>
        <authorList>
            <person name="Loper J."/>
        </authorList>
    </citation>
    <scope>NUCLEOTIDE SEQUENCE [LARGE SCALE GENOMIC DNA]</scope>
    <source>
        <strain evidence="1 2">NCPPB 2192</strain>
    </source>
</reference>
<organism evidence="1 2">
    <name type="scientific">Pseudomonas tolaasii NCPPB 2192</name>
    <dbReference type="NCBI Taxonomy" id="564423"/>
    <lineage>
        <taxon>Bacteria</taxon>
        <taxon>Pseudomonadati</taxon>
        <taxon>Pseudomonadota</taxon>
        <taxon>Gammaproteobacteria</taxon>
        <taxon>Pseudomonadales</taxon>
        <taxon>Pseudomonadaceae</taxon>
        <taxon>Pseudomonas</taxon>
    </lineage>
</organism>
<name>A0ABX4QJW7_PSETO</name>
<accession>A0ABX4QJW7</accession>